<organism evidence="1 2">
    <name type="scientific">Forsythia ovata</name>
    <dbReference type="NCBI Taxonomy" id="205694"/>
    <lineage>
        <taxon>Eukaryota</taxon>
        <taxon>Viridiplantae</taxon>
        <taxon>Streptophyta</taxon>
        <taxon>Embryophyta</taxon>
        <taxon>Tracheophyta</taxon>
        <taxon>Spermatophyta</taxon>
        <taxon>Magnoliopsida</taxon>
        <taxon>eudicotyledons</taxon>
        <taxon>Gunneridae</taxon>
        <taxon>Pentapetalae</taxon>
        <taxon>asterids</taxon>
        <taxon>lamiids</taxon>
        <taxon>Lamiales</taxon>
        <taxon>Oleaceae</taxon>
        <taxon>Forsythieae</taxon>
        <taxon>Forsythia</taxon>
    </lineage>
</organism>
<dbReference type="AlphaFoldDB" id="A0ABD1TSZ2"/>
<evidence type="ECO:0000313" key="1">
    <source>
        <dbReference type="EMBL" id="KAL2515848.1"/>
    </source>
</evidence>
<comment type="caution">
    <text evidence="1">The sequence shown here is derived from an EMBL/GenBank/DDBJ whole genome shotgun (WGS) entry which is preliminary data.</text>
</comment>
<reference evidence="2" key="1">
    <citation type="submission" date="2024-07" db="EMBL/GenBank/DDBJ databases">
        <title>Two chromosome-level genome assemblies of Korean endemic species Abeliophyllum distichum and Forsythia ovata (Oleaceae).</title>
        <authorList>
            <person name="Jang H."/>
        </authorList>
    </citation>
    <scope>NUCLEOTIDE SEQUENCE [LARGE SCALE GENOMIC DNA]</scope>
</reference>
<evidence type="ECO:0000313" key="2">
    <source>
        <dbReference type="Proteomes" id="UP001604277"/>
    </source>
</evidence>
<sequence length="142" mass="15386">MSSPPGRLTALISNQLTQILRPILSIKLTVINIKSPFNLTGLLLFIASCAFSIIRLRAQELHMAESTVVHNNTSLSTTGTASDDVIFSVNNVELIHTTSPNLPSPTITVMDAPTRPPKSTNPSQKPYPFIFLMSLMAMLPVG</sequence>
<dbReference type="EMBL" id="JBFOLJ010000008">
    <property type="protein sequence ID" value="KAL2515848.1"/>
    <property type="molecule type" value="Genomic_DNA"/>
</dbReference>
<accession>A0ABD1TSZ2</accession>
<keyword evidence="2" id="KW-1185">Reference proteome</keyword>
<proteinExistence type="predicted"/>
<gene>
    <name evidence="1" type="ORF">Fot_29819</name>
</gene>
<name>A0ABD1TSZ2_9LAMI</name>
<protein>
    <submittedName>
        <fullName evidence="1">Uncharacterized protein</fullName>
    </submittedName>
</protein>
<dbReference type="Proteomes" id="UP001604277">
    <property type="component" value="Unassembled WGS sequence"/>
</dbReference>